<evidence type="ECO:0000313" key="3">
    <source>
        <dbReference type="EMBL" id="CAG1991131.1"/>
    </source>
</evidence>
<evidence type="ECO:0000256" key="1">
    <source>
        <dbReference type="SAM" id="MobiDB-lite"/>
    </source>
</evidence>
<gene>
    <name evidence="4" type="ORF">FUG_LOCUS89261</name>
    <name evidence="3" type="ORF">MDCFG202_LOCUS335367</name>
</gene>
<dbReference type="AlphaFoldDB" id="A0A2H3HDE8"/>
<evidence type="ECO:0000256" key="2">
    <source>
        <dbReference type="SAM" id="Phobius"/>
    </source>
</evidence>
<protein>
    <submittedName>
        <fullName evidence="3">Uncharacterized protein</fullName>
    </submittedName>
</protein>
<feature type="region of interest" description="Disordered" evidence="1">
    <location>
        <begin position="170"/>
        <end position="192"/>
    </location>
</feature>
<sequence>MGGNEPVQGFDLTCPSGSTFYVCKNDPNRFIGCCGIDPCGARKGLCPDQHLHKASFDKAWEEYIPPQACINDNVDVAWHVCSWSTSSFIGCCAVDPCSSGCPSRQLRAAKLSDNATDAQVFLGDGYEYPPEPSYAPRTSQNPIKSASASSTTASITTILSFSTSYTLDRASEADTSTTEPAVPSQSSGHSTGHHCLSAGDIAGTVIGILVFFSIPALCWYWKGRSLKNRAKVNPNETKTRESTPSVDSSTLFDSRDGSSPIQQPGQSNTPKAPDQNRRRQVQQRPQRDTPLHGHMNQSQAETWAQQRPQASQQSQLHQARTIPRRSCSPSTALRDLLRPPKSSNFNMARKPVPGHNFELHGSSTPDPAPMTTSLRHSSTESTGTPRSSYGEILGKLEVKNGNASTRSSNNPDIGTVTNETNKTPTPGTMSPTGQTSVDSSQTTQPDPIPKDGPSRHRLAQGRL</sequence>
<evidence type="ECO:0000313" key="4">
    <source>
        <dbReference type="EMBL" id="VIO53476.1"/>
    </source>
</evidence>
<evidence type="ECO:0000313" key="5">
    <source>
        <dbReference type="Proteomes" id="UP000746612"/>
    </source>
</evidence>
<keyword evidence="2" id="KW-0472">Membrane</keyword>
<dbReference type="Proteomes" id="UP000746612">
    <property type="component" value="Unassembled WGS sequence"/>
</dbReference>
<reference evidence="4" key="1">
    <citation type="submission" date="2019-04" db="EMBL/GenBank/DDBJ databases">
        <authorList>
            <person name="Melise S."/>
            <person name="Noan J."/>
            <person name="Okalmin O."/>
        </authorList>
    </citation>
    <scope>NUCLEOTIDE SEQUENCE</scope>
    <source>
        <strain evidence="4">FN9</strain>
    </source>
</reference>
<feature type="compositionally biased region" description="Polar residues" evidence="1">
    <location>
        <begin position="242"/>
        <end position="270"/>
    </location>
</feature>
<feature type="region of interest" description="Disordered" evidence="1">
    <location>
        <begin position="231"/>
        <end position="463"/>
    </location>
</feature>
<feature type="transmembrane region" description="Helical" evidence="2">
    <location>
        <begin position="201"/>
        <end position="221"/>
    </location>
</feature>
<accession>A0A2H3HDE8</accession>
<organism evidence="3 5">
    <name type="scientific">Gibberella zeae</name>
    <name type="common">Wheat head blight fungus</name>
    <name type="synonym">Fusarium graminearum</name>
    <dbReference type="NCBI Taxonomy" id="5518"/>
    <lineage>
        <taxon>Eukaryota</taxon>
        <taxon>Fungi</taxon>
        <taxon>Dikarya</taxon>
        <taxon>Ascomycota</taxon>
        <taxon>Pezizomycotina</taxon>
        <taxon>Sordariomycetes</taxon>
        <taxon>Hypocreomycetidae</taxon>
        <taxon>Hypocreales</taxon>
        <taxon>Nectriaceae</taxon>
        <taxon>Fusarium</taxon>
    </lineage>
</organism>
<keyword evidence="2" id="KW-1133">Transmembrane helix</keyword>
<dbReference type="OrthoDB" id="3692311at2759"/>
<feature type="compositionally biased region" description="Polar residues" evidence="1">
    <location>
        <begin position="361"/>
        <end position="387"/>
    </location>
</feature>
<keyword evidence="2" id="KW-0812">Transmembrane</keyword>
<dbReference type="EMBL" id="CAJPIJ010000148">
    <property type="protein sequence ID" value="CAG1991131.1"/>
    <property type="molecule type" value="Genomic_DNA"/>
</dbReference>
<feature type="compositionally biased region" description="Polar residues" evidence="1">
    <location>
        <begin position="401"/>
        <end position="445"/>
    </location>
</feature>
<reference evidence="3" key="2">
    <citation type="submission" date="2021-03" db="EMBL/GenBank/DDBJ databases">
        <authorList>
            <person name="Alouane T."/>
            <person name="Langin T."/>
            <person name="Bonhomme L."/>
        </authorList>
    </citation>
    <scope>NUCLEOTIDE SEQUENCE</scope>
    <source>
        <strain evidence="3">MDC_Fg202</strain>
    </source>
</reference>
<dbReference type="EMBL" id="CAAKMV010000066">
    <property type="protein sequence ID" value="VIO53476.1"/>
    <property type="molecule type" value="Genomic_DNA"/>
</dbReference>
<feature type="compositionally biased region" description="Polar residues" evidence="1">
    <location>
        <begin position="173"/>
        <end position="190"/>
    </location>
</feature>
<feature type="compositionally biased region" description="Low complexity" evidence="1">
    <location>
        <begin position="304"/>
        <end position="320"/>
    </location>
</feature>
<proteinExistence type="predicted"/>
<name>A0A2H3HDE8_GIBZA</name>